<evidence type="ECO:0000256" key="3">
    <source>
        <dbReference type="ARBA" id="ARBA00022525"/>
    </source>
</evidence>
<feature type="chain" id="PRO_5025651300" description="Major royal jelly protein" evidence="4">
    <location>
        <begin position="19"/>
        <end position="417"/>
    </location>
</feature>
<evidence type="ECO:0000313" key="6">
    <source>
        <dbReference type="Proteomes" id="UP000799438"/>
    </source>
</evidence>
<dbReference type="Proteomes" id="UP000799438">
    <property type="component" value="Unassembled WGS sequence"/>
</dbReference>
<dbReference type="InterPro" id="IPR011042">
    <property type="entry name" value="6-blade_b-propeller_TolB-like"/>
</dbReference>
<dbReference type="GO" id="GO:0005576">
    <property type="term" value="C:extracellular region"/>
    <property type="evidence" value="ECO:0007669"/>
    <property type="project" value="UniProtKB-SubCell"/>
</dbReference>
<gene>
    <name evidence="5" type="ORF">K452DRAFT_348110</name>
</gene>
<dbReference type="OrthoDB" id="7776143at2759"/>
<dbReference type="GeneID" id="54303028"/>
<evidence type="ECO:0008006" key="7">
    <source>
        <dbReference type="Google" id="ProtNLM"/>
    </source>
</evidence>
<dbReference type="AlphaFoldDB" id="A0A6A6BU60"/>
<dbReference type="Gene3D" id="2.120.10.30">
    <property type="entry name" value="TolB, C-terminal domain"/>
    <property type="match status" value="1"/>
</dbReference>
<evidence type="ECO:0000256" key="1">
    <source>
        <dbReference type="ARBA" id="ARBA00004613"/>
    </source>
</evidence>
<dbReference type="SUPFAM" id="SSF63829">
    <property type="entry name" value="Calcium-dependent phosphotriesterase"/>
    <property type="match status" value="1"/>
</dbReference>
<evidence type="ECO:0000256" key="2">
    <source>
        <dbReference type="ARBA" id="ARBA00009127"/>
    </source>
</evidence>
<accession>A0A6A6BU60</accession>
<evidence type="ECO:0000313" key="5">
    <source>
        <dbReference type="EMBL" id="KAF2147358.1"/>
    </source>
</evidence>
<organism evidence="5 6">
    <name type="scientific">Aplosporella prunicola CBS 121167</name>
    <dbReference type="NCBI Taxonomy" id="1176127"/>
    <lineage>
        <taxon>Eukaryota</taxon>
        <taxon>Fungi</taxon>
        <taxon>Dikarya</taxon>
        <taxon>Ascomycota</taxon>
        <taxon>Pezizomycotina</taxon>
        <taxon>Dothideomycetes</taxon>
        <taxon>Dothideomycetes incertae sedis</taxon>
        <taxon>Botryosphaeriales</taxon>
        <taxon>Aplosporellaceae</taxon>
        <taxon>Aplosporella</taxon>
    </lineage>
</organism>
<keyword evidence="3" id="KW-0964">Secreted</keyword>
<dbReference type="EMBL" id="ML995474">
    <property type="protein sequence ID" value="KAF2147358.1"/>
    <property type="molecule type" value="Genomic_DNA"/>
</dbReference>
<feature type="signal peptide" evidence="4">
    <location>
        <begin position="1"/>
        <end position="18"/>
    </location>
</feature>
<dbReference type="PANTHER" id="PTHR10009:SF18">
    <property type="entry name" value="PROTEIN YELLOW-LIKE PROTEIN"/>
    <property type="match status" value="1"/>
</dbReference>
<dbReference type="InterPro" id="IPR017996">
    <property type="entry name" value="MRJP/yellow-related"/>
</dbReference>
<sequence>MLPFTLAALVCLLGLGSAQDLISDPGTAGPPLELVHLYYDEWPTGIAVSSTGRMFSNYPPGFDPNNTNNGQNGKYTVAELTSNTTEKAYPTVEINNPPGGAINYSTYPASGANFQDHLIGVQSVVIDPLDRLWILDTGRAQTPNGTLVPSTYGGPKLIGVDLSNDTVFKTIVFPADVAYSDSYPNDVRFDLRPDVTASGAGIAYITDSSDEGRNGIIVADLGTGESWRHLTGNPNVHPEKQFVASVWGQTLYSIPGPDMPLAYWTTGSDGIALSADGDDLYFGQVAGRYLHSVPTKYLRDRSQNSDLLAQGSIQSRGQKGVSDGYETDSNGLIFVGNMEQNAVNWFNPQNATTEVFVRDPRINWVDTMSIGTDGYLYFTVNQLCFASSFWPGTDRRQRPFALFKVKLPDGGSKVLLR</sequence>
<keyword evidence="4" id="KW-0732">Signal</keyword>
<name>A0A6A6BU60_9PEZI</name>
<dbReference type="PANTHER" id="PTHR10009">
    <property type="entry name" value="PROTEIN YELLOW-RELATED"/>
    <property type="match status" value="1"/>
</dbReference>
<comment type="similarity">
    <text evidence="2">Belongs to the major royal jelly protein family.</text>
</comment>
<keyword evidence="6" id="KW-1185">Reference proteome</keyword>
<evidence type="ECO:0000256" key="4">
    <source>
        <dbReference type="SAM" id="SignalP"/>
    </source>
</evidence>
<comment type="subcellular location">
    <subcellularLocation>
        <location evidence="1">Secreted</location>
    </subcellularLocation>
</comment>
<proteinExistence type="inferred from homology"/>
<dbReference type="Pfam" id="PF03022">
    <property type="entry name" value="MRJP"/>
    <property type="match status" value="1"/>
</dbReference>
<reference evidence="5" key="1">
    <citation type="journal article" date="2020" name="Stud. Mycol.">
        <title>101 Dothideomycetes genomes: a test case for predicting lifestyles and emergence of pathogens.</title>
        <authorList>
            <person name="Haridas S."/>
            <person name="Albert R."/>
            <person name="Binder M."/>
            <person name="Bloem J."/>
            <person name="Labutti K."/>
            <person name="Salamov A."/>
            <person name="Andreopoulos B."/>
            <person name="Baker S."/>
            <person name="Barry K."/>
            <person name="Bills G."/>
            <person name="Bluhm B."/>
            <person name="Cannon C."/>
            <person name="Castanera R."/>
            <person name="Culley D."/>
            <person name="Daum C."/>
            <person name="Ezra D."/>
            <person name="Gonzalez J."/>
            <person name="Henrissat B."/>
            <person name="Kuo A."/>
            <person name="Liang C."/>
            <person name="Lipzen A."/>
            <person name="Lutzoni F."/>
            <person name="Magnuson J."/>
            <person name="Mondo S."/>
            <person name="Nolan M."/>
            <person name="Ohm R."/>
            <person name="Pangilinan J."/>
            <person name="Park H.-J."/>
            <person name="Ramirez L."/>
            <person name="Alfaro M."/>
            <person name="Sun H."/>
            <person name="Tritt A."/>
            <person name="Yoshinaga Y."/>
            <person name="Zwiers L.-H."/>
            <person name="Turgeon B."/>
            <person name="Goodwin S."/>
            <person name="Spatafora J."/>
            <person name="Crous P."/>
            <person name="Grigoriev I."/>
        </authorList>
    </citation>
    <scope>NUCLEOTIDE SEQUENCE</scope>
    <source>
        <strain evidence="5">CBS 121167</strain>
    </source>
</reference>
<dbReference type="RefSeq" id="XP_033403066.1">
    <property type="nucleotide sequence ID" value="XM_033545520.1"/>
</dbReference>
<protein>
    <recommendedName>
        <fullName evidence="7">Major royal jelly protein</fullName>
    </recommendedName>
</protein>